<dbReference type="PANTHER" id="PTHR23048">
    <property type="entry name" value="MYOSIN LIGHT CHAIN 1, 3"/>
    <property type="match status" value="1"/>
</dbReference>
<dbReference type="EMBL" id="QGKV02000299">
    <property type="protein sequence ID" value="KAF3594648.1"/>
    <property type="molecule type" value="Genomic_DNA"/>
</dbReference>
<gene>
    <name evidence="4" type="ORF">DY000_02025115</name>
</gene>
<comment type="caution">
    <text evidence="4">The sequence shown here is derived from an EMBL/GenBank/DDBJ whole genome shotgun (WGS) entry which is preliminary data.</text>
</comment>
<feature type="region of interest" description="Disordered" evidence="2">
    <location>
        <begin position="295"/>
        <end position="332"/>
    </location>
</feature>
<dbReference type="PROSITE" id="PS50222">
    <property type="entry name" value="EF_HAND_2"/>
    <property type="match status" value="1"/>
</dbReference>
<reference evidence="4 5" key="1">
    <citation type="journal article" date="2020" name="BMC Genomics">
        <title>Intraspecific diversification of the crop wild relative Brassica cretica Lam. using demographic model selection.</title>
        <authorList>
            <person name="Kioukis A."/>
            <person name="Michalopoulou V.A."/>
            <person name="Briers L."/>
            <person name="Pirintsos S."/>
            <person name="Studholme D.J."/>
            <person name="Pavlidis P."/>
            <person name="Sarris P.F."/>
        </authorList>
    </citation>
    <scope>NUCLEOTIDE SEQUENCE [LARGE SCALE GENOMIC DNA]</scope>
    <source>
        <strain evidence="5">cv. PFS-1207/04</strain>
    </source>
</reference>
<proteinExistence type="predicted"/>
<evidence type="ECO:0000256" key="2">
    <source>
        <dbReference type="SAM" id="MobiDB-lite"/>
    </source>
</evidence>
<dbReference type="SUPFAM" id="SSF47473">
    <property type="entry name" value="EF-hand"/>
    <property type="match status" value="1"/>
</dbReference>
<sequence>MKLLGECSQLNYGAPRRRIRSNGVQMWELCNLQIRRPSVLANLGRMDRPAHILILTANEPLGSDEPGLPEVPFAFSDHIQHPAKVILPDLGHINTCPPICFIYLSTVCPAGVHPLWRLGCCGSGRLGMSMADQLTVEQIAEFKEAFSLFDKDGHGCTTTKELGIVMCSLGQNPTETELQDVDMAKENNKLHDEFASTFATPNANFVTRTNELHSAVNDSLMQDRENKEATDAIVTTSMKQVTLLQEKHGQAVSNIRDKAEQSLIKDYQVDQRMNETPEKLAIIVPSLASIEEMRTLSPKNTLSEDASSMEKRSAKQRQDEANNRAPFLKVNI</sequence>
<evidence type="ECO:0000313" key="4">
    <source>
        <dbReference type="EMBL" id="KAF3594648.1"/>
    </source>
</evidence>
<keyword evidence="1" id="KW-0677">Repeat</keyword>
<dbReference type="InterPro" id="IPR002048">
    <property type="entry name" value="EF_hand_dom"/>
</dbReference>
<dbReference type="PANTHER" id="PTHR23048:SF0">
    <property type="entry name" value="CALMODULIN LIKE 3"/>
    <property type="match status" value="1"/>
</dbReference>
<feature type="compositionally biased region" description="Basic and acidic residues" evidence="2">
    <location>
        <begin position="308"/>
        <end position="322"/>
    </location>
</feature>
<keyword evidence="5" id="KW-1185">Reference proteome</keyword>
<feature type="domain" description="EF-hand" evidence="3">
    <location>
        <begin position="137"/>
        <end position="172"/>
    </location>
</feature>
<dbReference type="InterPro" id="IPR050230">
    <property type="entry name" value="CALM/Myosin/TropC-like"/>
</dbReference>
<dbReference type="Proteomes" id="UP000266723">
    <property type="component" value="Unassembled WGS sequence"/>
</dbReference>
<dbReference type="Gene3D" id="1.10.238.10">
    <property type="entry name" value="EF-hand"/>
    <property type="match status" value="1"/>
</dbReference>
<feature type="compositionally biased region" description="Polar residues" evidence="2">
    <location>
        <begin position="297"/>
        <end position="306"/>
    </location>
</feature>
<evidence type="ECO:0000313" key="5">
    <source>
        <dbReference type="Proteomes" id="UP000266723"/>
    </source>
</evidence>
<evidence type="ECO:0000259" key="3">
    <source>
        <dbReference type="PROSITE" id="PS50222"/>
    </source>
</evidence>
<dbReference type="InterPro" id="IPR011992">
    <property type="entry name" value="EF-hand-dom_pair"/>
</dbReference>
<evidence type="ECO:0000256" key="1">
    <source>
        <dbReference type="ARBA" id="ARBA00022737"/>
    </source>
</evidence>
<dbReference type="CDD" id="cd00051">
    <property type="entry name" value="EFh"/>
    <property type="match status" value="1"/>
</dbReference>
<organism evidence="4 5">
    <name type="scientific">Brassica cretica</name>
    <name type="common">Mustard</name>
    <dbReference type="NCBI Taxonomy" id="69181"/>
    <lineage>
        <taxon>Eukaryota</taxon>
        <taxon>Viridiplantae</taxon>
        <taxon>Streptophyta</taxon>
        <taxon>Embryophyta</taxon>
        <taxon>Tracheophyta</taxon>
        <taxon>Spermatophyta</taxon>
        <taxon>Magnoliopsida</taxon>
        <taxon>eudicotyledons</taxon>
        <taxon>Gunneridae</taxon>
        <taxon>Pentapetalae</taxon>
        <taxon>rosids</taxon>
        <taxon>malvids</taxon>
        <taxon>Brassicales</taxon>
        <taxon>Brassicaceae</taxon>
        <taxon>Brassiceae</taxon>
        <taxon>Brassica</taxon>
    </lineage>
</organism>
<protein>
    <recommendedName>
        <fullName evidence="3">EF-hand domain-containing protein</fullName>
    </recommendedName>
</protein>
<name>A0ABQ7EBS8_BRACR</name>
<accession>A0ABQ7EBS8</accession>